<reference evidence="2" key="1">
    <citation type="journal article" date="2023" name="Nat. Plants">
        <title>Single-cell RNA sequencing provides a high-resolution roadmap for understanding the multicellular compartmentation of specialized metabolism.</title>
        <authorList>
            <person name="Sun S."/>
            <person name="Shen X."/>
            <person name="Li Y."/>
            <person name="Li Y."/>
            <person name="Wang S."/>
            <person name="Li R."/>
            <person name="Zhang H."/>
            <person name="Shen G."/>
            <person name="Guo B."/>
            <person name="Wei J."/>
            <person name="Xu J."/>
            <person name="St-Pierre B."/>
            <person name="Chen S."/>
            <person name="Sun C."/>
        </authorList>
    </citation>
    <scope>NUCLEOTIDE SEQUENCE [LARGE SCALE GENOMIC DNA]</scope>
</reference>
<name>A0ACC0AT02_CATRO</name>
<dbReference type="Proteomes" id="UP001060085">
    <property type="component" value="Linkage Group LG05"/>
</dbReference>
<dbReference type="EMBL" id="CM044705">
    <property type="protein sequence ID" value="KAI5663107.1"/>
    <property type="molecule type" value="Genomic_DNA"/>
</dbReference>
<proteinExistence type="predicted"/>
<gene>
    <name evidence="1" type="ORF">M9H77_22430</name>
</gene>
<accession>A0ACC0AT02</accession>
<organism evidence="1 2">
    <name type="scientific">Catharanthus roseus</name>
    <name type="common">Madagascar periwinkle</name>
    <name type="synonym">Vinca rosea</name>
    <dbReference type="NCBI Taxonomy" id="4058"/>
    <lineage>
        <taxon>Eukaryota</taxon>
        <taxon>Viridiplantae</taxon>
        <taxon>Streptophyta</taxon>
        <taxon>Embryophyta</taxon>
        <taxon>Tracheophyta</taxon>
        <taxon>Spermatophyta</taxon>
        <taxon>Magnoliopsida</taxon>
        <taxon>eudicotyledons</taxon>
        <taxon>Gunneridae</taxon>
        <taxon>Pentapetalae</taxon>
        <taxon>asterids</taxon>
        <taxon>lamiids</taxon>
        <taxon>Gentianales</taxon>
        <taxon>Apocynaceae</taxon>
        <taxon>Rauvolfioideae</taxon>
        <taxon>Vinceae</taxon>
        <taxon>Catharanthinae</taxon>
        <taxon>Catharanthus</taxon>
    </lineage>
</organism>
<evidence type="ECO:0000313" key="2">
    <source>
        <dbReference type="Proteomes" id="UP001060085"/>
    </source>
</evidence>
<protein>
    <submittedName>
        <fullName evidence="1">Uncharacterized protein</fullName>
    </submittedName>
</protein>
<sequence>MVRLAARRGDDDLGAVTDRTGRVEGRATYRPLLHLLHRVCIMTLIPLNDVSGPRLQLGAQFFEQLAESVLVDSSHSGAKYGATARGNSSSDVGLGRDSVEDPLLVPDRLDPSDLAMVQVYFCVMIGLLIFLLIFFCKCLDIPVFSYVCTPGESGSEVVQTSHPEFILFVLMSTAGQQITGCKCILAIPPSRCTDDYMPWFLPCIHPRIQNPDRLPPGVQLPTIAPITLHV</sequence>
<keyword evidence="2" id="KW-1185">Reference proteome</keyword>
<comment type="caution">
    <text evidence="1">The sequence shown here is derived from an EMBL/GenBank/DDBJ whole genome shotgun (WGS) entry which is preliminary data.</text>
</comment>
<evidence type="ECO:0000313" key="1">
    <source>
        <dbReference type="EMBL" id="KAI5663107.1"/>
    </source>
</evidence>